<dbReference type="PANTHER" id="PTHR17611:SF3">
    <property type="entry name" value="DNA SEGMENT, CHR 5, ERATO DOI 579, EXPRESSED"/>
    <property type="match status" value="1"/>
</dbReference>
<name>A0A8X6TN05_NEPPI</name>
<accession>A0A8X6TN05</accession>
<comment type="caution">
    <text evidence="3">The sequence shown here is derived from an EMBL/GenBank/DDBJ whole genome shotgun (WGS) entry which is preliminary data.</text>
</comment>
<dbReference type="OrthoDB" id="3247158at2759"/>
<reference evidence="3" key="1">
    <citation type="submission" date="2020-08" db="EMBL/GenBank/DDBJ databases">
        <title>Multicomponent nature underlies the extraordinary mechanical properties of spider dragline silk.</title>
        <authorList>
            <person name="Kono N."/>
            <person name="Nakamura H."/>
            <person name="Mori M."/>
            <person name="Yoshida Y."/>
            <person name="Ohtoshi R."/>
            <person name="Malay A.D."/>
            <person name="Moran D.A.P."/>
            <person name="Tomita M."/>
            <person name="Numata K."/>
            <person name="Arakawa K."/>
        </authorList>
    </citation>
    <scope>NUCLEOTIDE SEQUENCE</scope>
</reference>
<dbReference type="AlphaFoldDB" id="A0A8X6TN05"/>
<dbReference type="InterPro" id="IPR000571">
    <property type="entry name" value="Znf_CCCH"/>
</dbReference>
<dbReference type="GO" id="GO:0008270">
    <property type="term" value="F:zinc ion binding"/>
    <property type="evidence" value="ECO:0007669"/>
    <property type="project" value="UniProtKB-KW"/>
</dbReference>
<evidence type="ECO:0000313" key="4">
    <source>
        <dbReference type="Proteomes" id="UP000887013"/>
    </source>
</evidence>
<dbReference type="InterPro" id="IPR027871">
    <property type="entry name" value="DUF4603"/>
</dbReference>
<feature type="zinc finger region" description="C3H1-type" evidence="1">
    <location>
        <begin position="1020"/>
        <end position="1047"/>
    </location>
</feature>
<sequence length="1111" mass="127244">MKHQRLVSSFTPSALQEWLEQELENRGIDSVYARSVLSLLQQDYVDIEPQECHHTRNRQLRVFHKYGGPENLYYVTKSEHRKWKTWGKHILLTSSLPCCKAAASDLERIMKKAAVDCLKTASDYDNDLKELINEVWIRLKNKGLKGETEDIAIRNRNTLADSFFIPPSSPTGEIEKYFAAFPSLSSQTEHSVEVAQQEMGKNDWWDRCILKRKAQPLNEGTVNSDNLNFHVNKNMQPIIPYRSLKTIKNIFENTTVKSLTKVSIKRITSERENSKIKTIIKTPSFPLSNLFIISINNTYINKRDLLNLYNRLLQVKKFNDDSNVYPEARAVGEICIPEDLNKFPVLVLQEKLSSITYEESSSKNYAVATNVNSVQISYEKFVCSINRKKIDNHDIDAQFKMASSYYPVYKYPCLELNESTSEPYNKNCVDTITDSFLSEELFCNLTNNELHSGTNIKSCFVTKKPTVDRENAFIDKDVDDYMYNRHDAFFTFTERHSYKQEEKFIINQSFNPLDTYDTSDEIDSNFSNLEQKYIENMTSFEFENSDDEIYYSDEDSNAILNACIVENFSVSSETHLATENNFEPLVKNNLSLLELSERSQNEEMGGTSSPSVNQYNSNFSLDTETKKIFINKNSGQKFLKKILSIGEGNISELINGRDQLSSSTHSGCSFIPFYLVESNETLLNEEFKHFQRYVGEKETGMLLEPSKAFAAKNDQKVFTSNLPEGTEERGQSVIDANDKKWLFHWGDNHNFIARTWQNDFVPAEKNADDQHSYDAEVSTALCKEIKEEDDESLKGLCSVPGISKTAFESEISKSKQNVHSDIIASQVRNVASDYEDNSTLYLEMKENQSFTADQILFNGQGPIVNNFAFHNNEKEVPDVQCASGYSVSFENNPFKAADFSDLSAFSFTNENINSFKDYAEGGGWSLASETVTDYYCDNPYERSSSMGNLVLEESTIGYVEFHQKRHCSASETDSGELPINKETETQLYKRMKQKFVPRKRPCSLFLQGTCARKDCKYSHDVSTITCRFWKEGSCFKGITCPFYHGFIKESDKGSPENNKYLRNLSPDLNYSLESESDFPSLSSTKSEDSIKKPKVVNIIQIKGSKRRRKEK</sequence>
<gene>
    <name evidence="3" type="primary">NCL1_31242</name>
    <name evidence="3" type="ORF">NPIL_18491</name>
</gene>
<protein>
    <recommendedName>
        <fullName evidence="2">C3H1-type domain-containing protein</fullName>
    </recommendedName>
</protein>
<dbReference type="EMBL" id="BMAW01107226">
    <property type="protein sequence ID" value="GFT28225.1"/>
    <property type="molecule type" value="Genomic_DNA"/>
</dbReference>
<feature type="domain" description="C3H1-type" evidence="2">
    <location>
        <begin position="1020"/>
        <end position="1047"/>
    </location>
</feature>
<keyword evidence="1" id="KW-0863">Zinc-finger</keyword>
<dbReference type="Proteomes" id="UP000887013">
    <property type="component" value="Unassembled WGS sequence"/>
</dbReference>
<dbReference type="SMART" id="SM00356">
    <property type="entry name" value="ZnF_C3H1"/>
    <property type="match status" value="2"/>
</dbReference>
<keyword evidence="4" id="KW-1185">Reference proteome</keyword>
<keyword evidence="1" id="KW-0479">Metal-binding</keyword>
<feature type="domain" description="C3H1-type" evidence="2">
    <location>
        <begin position="997"/>
        <end position="1019"/>
    </location>
</feature>
<dbReference type="PANTHER" id="PTHR17611">
    <property type="entry name" value="DNA SEGMENT, CHR 5, ERATO DOI 579, EXPRESSED"/>
    <property type="match status" value="1"/>
</dbReference>
<evidence type="ECO:0000259" key="2">
    <source>
        <dbReference type="PROSITE" id="PS50103"/>
    </source>
</evidence>
<dbReference type="Gene3D" id="4.10.1000.10">
    <property type="entry name" value="Zinc finger, CCCH-type"/>
    <property type="match status" value="1"/>
</dbReference>
<dbReference type="PROSITE" id="PS50103">
    <property type="entry name" value="ZF_C3H1"/>
    <property type="match status" value="2"/>
</dbReference>
<evidence type="ECO:0000313" key="3">
    <source>
        <dbReference type="EMBL" id="GFT28225.1"/>
    </source>
</evidence>
<dbReference type="Pfam" id="PF15376">
    <property type="entry name" value="DUF4603"/>
    <property type="match status" value="1"/>
</dbReference>
<proteinExistence type="predicted"/>
<feature type="zinc finger region" description="C3H1-type" evidence="1">
    <location>
        <begin position="997"/>
        <end position="1019"/>
    </location>
</feature>
<keyword evidence="1" id="KW-0862">Zinc</keyword>
<organism evidence="3 4">
    <name type="scientific">Nephila pilipes</name>
    <name type="common">Giant wood spider</name>
    <name type="synonym">Nephila maculata</name>
    <dbReference type="NCBI Taxonomy" id="299642"/>
    <lineage>
        <taxon>Eukaryota</taxon>
        <taxon>Metazoa</taxon>
        <taxon>Ecdysozoa</taxon>
        <taxon>Arthropoda</taxon>
        <taxon>Chelicerata</taxon>
        <taxon>Arachnida</taxon>
        <taxon>Araneae</taxon>
        <taxon>Araneomorphae</taxon>
        <taxon>Entelegynae</taxon>
        <taxon>Araneoidea</taxon>
        <taxon>Nephilidae</taxon>
        <taxon>Nephila</taxon>
    </lineage>
</organism>
<evidence type="ECO:0000256" key="1">
    <source>
        <dbReference type="PROSITE-ProRule" id="PRU00723"/>
    </source>
</evidence>